<accession>A0A068NPA5</accession>
<dbReference type="Proteomes" id="UP000027982">
    <property type="component" value="Chromosome"/>
</dbReference>
<dbReference type="InterPro" id="IPR006143">
    <property type="entry name" value="RND_pump_MFP"/>
</dbReference>
<dbReference type="GO" id="GO:0016020">
    <property type="term" value="C:membrane"/>
    <property type="evidence" value="ECO:0007669"/>
    <property type="project" value="InterPro"/>
</dbReference>
<feature type="region of interest" description="Disordered" evidence="5">
    <location>
        <begin position="538"/>
        <end position="571"/>
    </location>
</feature>
<dbReference type="Pfam" id="PF25954">
    <property type="entry name" value="Beta-barrel_RND_2"/>
    <property type="match status" value="1"/>
</dbReference>
<dbReference type="RefSeq" id="WP_025226027.1">
    <property type="nucleotide sequence ID" value="NZ_CP007139.1"/>
</dbReference>
<proteinExistence type="inferred from homology"/>
<dbReference type="PANTHER" id="PTHR32347:SF27">
    <property type="entry name" value="RND EFFLUX PUMP MEMBRANE FUSION PROTEIN BARREL-SANDWICH DOMAIN-CONTAINING PROTEIN"/>
    <property type="match status" value="1"/>
</dbReference>
<comment type="similarity">
    <text evidence="2">Belongs to the membrane fusion protein (MFP) (TC 8.A.1) family.</text>
</comment>
<evidence type="ECO:0000256" key="1">
    <source>
        <dbReference type="ARBA" id="ARBA00004196"/>
    </source>
</evidence>
<keyword evidence="3 4" id="KW-0175">Coiled coil</keyword>
<dbReference type="Pfam" id="PF25967">
    <property type="entry name" value="RND-MFP_C"/>
    <property type="match status" value="1"/>
</dbReference>
<evidence type="ECO:0000259" key="7">
    <source>
        <dbReference type="Pfam" id="PF25954"/>
    </source>
</evidence>
<dbReference type="InterPro" id="IPR058792">
    <property type="entry name" value="Beta-barrel_RND_2"/>
</dbReference>
<dbReference type="Gene3D" id="2.40.50.100">
    <property type="match status" value="2"/>
</dbReference>
<dbReference type="PANTHER" id="PTHR32347">
    <property type="entry name" value="EFFLUX SYSTEM COMPONENT YKNX-RELATED"/>
    <property type="match status" value="1"/>
</dbReference>
<dbReference type="GO" id="GO:0022857">
    <property type="term" value="F:transmembrane transporter activity"/>
    <property type="evidence" value="ECO:0007669"/>
    <property type="project" value="InterPro"/>
</dbReference>
<dbReference type="NCBIfam" id="TIGR01730">
    <property type="entry name" value="RND_mfp"/>
    <property type="match status" value="1"/>
</dbReference>
<dbReference type="KEGG" id="fgi:OP10G_2030"/>
<dbReference type="InterPro" id="IPR058627">
    <property type="entry name" value="MdtA-like_C"/>
</dbReference>
<dbReference type="Pfam" id="PF25917">
    <property type="entry name" value="BSH_RND"/>
    <property type="match status" value="1"/>
</dbReference>
<dbReference type="InterPro" id="IPR050465">
    <property type="entry name" value="UPF0194_transport"/>
</dbReference>
<evidence type="ECO:0000259" key="6">
    <source>
        <dbReference type="Pfam" id="PF25917"/>
    </source>
</evidence>
<evidence type="ECO:0000256" key="4">
    <source>
        <dbReference type="SAM" id="Coils"/>
    </source>
</evidence>
<dbReference type="STRING" id="661478.OP10G_2030"/>
<feature type="compositionally biased region" description="Basic residues" evidence="5">
    <location>
        <begin position="560"/>
        <end position="571"/>
    </location>
</feature>
<dbReference type="InterPro" id="IPR058625">
    <property type="entry name" value="MdtA-like_BSH"/>
</dbReference>
<dbReference type="OrthoDB" id="9809068at2"/>
<dbReference type="SUPFAM" id="SSF111369">
    <property type="entry name" value="HlyD-like secretion proteins"/>
    <property type="match status" value="2"/>
</dbReference>
<feature type="compositionally biased region" description="Gly residues" evidence="5">
    <location>
        <begin position="545"/>
        <end position="556"/>
    </location>
</feature>
<gene>
    <name evidence="9" type="ORF">OP10G_2030</name>
</gene>
<dbReference type="Gene3D" id="1.10.287.470">
    <property type="entry name" value="Helix hairpin bin"/>
    <property type="match status" value="2"/>
</dbReference>
<dbReference type="HOGENOM" id="CLU_477142_0_0_0"/>
<feature type="domain" description="Multidrug resistance protein MdtA-like C-terminal permuted SH3" evidence="8">
    <location>
        <begin position="471"/>
        <end position="529"/>
    </location>
</feature>
<dbReference type="Gene3D" id="2.40.420.20">
    <property type="match status" value="1"/>
</dbReference>
<name>A0A068NPA5_FIMGI</name>
<dbReference type="eggNOG" id="COG0845">
    <property type="taxonomic scope" value="Bacteria"/>
</dbReference>
<organism evidence="9 10">
    <name type="scientific">Fimbriimonas ginsengisoli Gsoil 348</name>
    <dbReference type="NCBI Taxonomy" id="661478"/>
    <lineage>
        <taxon>Bacteria</taxon>
        <taxon>Bacillati</taxon>
        <taxon>Armatimonadota</taxon>
        <taxon>Fimbriimonadia</taxon>
        <taxon>Fimbriimonadales</taxon>
        <taxon>Fimbriimonadaceae</taxon>
        <taxon>Fimbriimonas</taxon>
    </lineage>
</organism>
<feature type="coiled-coil region" evidence="4">
    <location>
        <begin position="99"/>
        <end position="317"/>
    </location>
</feature>
<keyword evidence="10" id="KW-1185">Reference proteome</keyword>
<reference evidence="9 10" key="1">
    <citation type="journal article" date="2014" name="PLoS ONE">
        <title>The first complete genome sequence of the class fimbriimonadia in the phylum armatimonadetes.</title>
        <authorList>
            <person name="Hu Z.Y."/>
            <person name="Wang Y.Z."/>
            <person name="Im W.T."/>
            <person name="Wang S.Y."/>
            <person name="Zhao G.P."/>
            <person name="Zheng H.J."/>
            <person name="Quan Z.X."/>
        </authorList>
    </citation>
    <scope>NUCLEOTIDE SEQUENCE [LARGE SCALE GENOMIC DNA]</scope>
    <source>
        <strain evidence="9">Gsoil 348</strain>
    </source>
</reference>
<sequence>MNSRNVLFLGIPVLFLGGYAFLNRKPPETSEIEYRYATVAKGELMRSISATGQVVALTTVDVKSKAGGKVVKLAVDEGAVVHKGDLIATIDPADTQSIVDQASADLQSANARADQAEKNLELQIAQGRNDVEDARTALEAAKVRYRRAGIQSKRQPGLTKATIAQAQAAYDASVAEMERMQRVTIPQMRRDSQGNLSQATAQRDTAVSELKRQEELLDKGYVSGAAVDRARAAAEVAKTSYETAKQRASTLEDEVKANLEAQRRAVARARAALDETQINIADDDISRTNVAEAARNIRTAEVALQRAKDNLMQTEIRRTEVLAARASTVRNKVSLKNAQVQLDSTTVLAPRDGVVTQKYLEEGTIIPPGTSTFSQGTSLVQISDVTQLFVECAVDEAEVANVKIGQPVRITADAFRGQPMDGVVTRVNPAAKTENNVTAVKVRVKVLPGGKVRIVPGMNATCEFITLSKKDVLIVPSQALQDDGTVQLKGPDPKKPISKKVEVGETGNDSIEIKDGLKVGDEVVTAKIDLALLRDTQKKMQEAEQGGGLAGGGPMGGKKTPNRNAKKPGGK</sequence>
<dbReference type="Gene3D" id="2.40.30.170">
    <property type="match status" value="1"/>
</dbReference>
<evidence type="ECO:0000256" key="3">
    <source>
        <dbReference type="ARBA" id="ARBA00023054"/>
    </source>
</evidence>
<feature type="domain" description="Multidrug resistance protein MdtA-like barrel-sandwich hybrid" evidence="6">
    <location>
        <begin position="59"/>
        <end position="372"/>
    </location>
</feature>
<evidence type="ECO:0000313" key="9">
    <source>
        <dbReference type="EMBL" id="AIE85398.1"/>
    </source>
</evidence>
<evidence type="ECO:0000256" key="2">
    <source>
        <dbReference type="ARBA" id="ARBA00009477"/>
    </source>
</evidence>
<comment type="subcellular location">
    <subcellularLocation>
        <location evidence="1">Cell envelope</location>
    </subcellularLocation>
</comment>
<dbReference type="GO" id="GO:0030313">
    <property type="term" value="C:cell envelope"/>
    <property type="evidence" value="ECO:0007669"/>
    <property type="project" value="UniProtKB-SubCell"/>
</dbReference>
<evidence type="ECO:0000313" key="10">
    <source>
        <dbReference type="Proteomes" id="UP000027982"/>
    </source>
</evidence>
<evidence type="ECO:0000259" key="8">
    <source>
        <dbReference type="Pfam" id="PF25967"/>
    </source>
</evidence>
<dbReference type="EMBL" id="CP007139">
    <property type="protein sequence ID" value="AIE85398.1"/>
    <property type="molecule type" value="Genomic_DNA"/>
</dbReference>
<dbReference type="AlphaFoldDB" id="A0A068NPA5"/>
<evidence type="ECO:0000256" key="5">
    <source>
        <dbReference type="SAM" id="MobiDB-lite"/>
    </source>
</evidence>
<feature type="domain" description="CusB-like beta-barrel" evidence="7">
    <location>
        <begin position="390"/>
        <end position="464"/>
    </location>
</feature>
<protein>
    <submittedName>
        <fullName evidence="9">Efflux transporter, RND family, MFP subunit</fullName>
    </submittedName>
</protein>